<feature type="chain" id="PRO_5022143915" evidence="2">
    <location>
        <begin position="26"/>
        <end position="231"/>
    </location>
</feature>
<feature type="compositionally biased region" description="Polar residues" evidence="1">
    <location>
        <begin position="72"/>
        <end position="82"/>
    </location>
</feature>
<evidence type="ECO:0000313" key="5">
    <source>
        <dbReference type="Proteomes" id="UP000320300"/>
    </source>
</evidence>
<reference evidence="4 5" key="1">
    <citation type="submission" date="2017-05" db="EMBL/GenBank/DDBJ databases">
        <authorList>
            <person name="Varghese N."/>
            <person name="Submissions S."/>
        </authorList>
    </citation>
    <scope>NUCLEOTIDE SEQUENCE [LARGE SCALE GENOMIC DNA]</scope>
    <source>
        <strain evidence="4 5">DSM 19036</strain>
    </source>
</reference>
<sequence length="231" mass="24622">MTTINIPMKKLIICAVMITAGYTLQSCTATRSATGSTGATPGYGSASNISAGRNGEGVPSPAIRQEPIPGNATMNSAGSADSLSNKVDAAKNKVAQFINEAYLSSYTEVESSKIALQNAKNTYVKTFASLVVENQVKADAGLKALAAAKNITLDSAATNKNRDEKVKQLTTVTGEELETVYIQIMTRDYEQAIALYEDGERSKDPEVKAYAKANLPMLKSHFKIVSSLNKQ</sequence>
<protein>
    <submittedName>
        <fullName evidence="4">Putative membrane protein</fullName>
    </submittedName>
</protein>
<accession>A0A521CQ97</accession>
<dbReference type="Gene3D" id="1.20.1260.10">
    <property type="match status" value="1"/>
</dbReference>
<evidence type="ECO:0000313" key="4">
    <source>
        <dbReference type="EMBL" id="SMO61644.1"/>
    </source>
</evidence>
<feature type="signal peptide" evidence="2">
    <location>
        <begin position="1"/>
        <end position="25"/>
    </location>
</feature>
<name>A0A521CQ97_9SPHI</name>
<evidence type="ECO:0000256" key="1">
    <source>
        <dbReference type="SAM" id="MobiDB-lite"/>
    </source>
</evidence>
<gene>
    <name evidence="4" type="ORF">SAMN06265348_104111</name>
</gene>
<dbReference type="Proteomes" id="UP000320300">
    <property type="component" value="Unassembled WGS sequence"/>
</dbReference>
<dbReference type="InterPro" id="IPR025419">
    <property type="entry name" value="DUF4142"/>
</dbReference>
<feature type="region of interest" description="Disordered" evidence="1">
    <location>
        <begin position="32"/>
        <end position="82"/>
    </location>
</feature>
<proteinExistence type="predicted"/>
<keyword evidence="2" id="KW-0732">Signal</keyword>
<organism evidence="4 5">
    <name type="scientific">Pedobacter westerhofensis</name>
    <dbReference type="NCBI Taxonomy" id="425512"/>
    <lineage>
        <taxon>Bacteria</taxon>
        <taxon>Pseudomonadati</taxon>
        <taxon>Bacteroidota</taxon>
        <taxon>Sphingobacteriia</taxon>
        <taxon>Sphingobacteriales</taxon>
        <taxon>Sphingobacteriaceae</taxon>
        <taxon>Pedobacter</taxon>
    </lineage>
</organism>
<dbReference type="InterPro" id="IPR012347">
    <property type="entry name" value="Ferritin-like"/>
</dbReference>
<evidence type="ECO:0000259" key="3">
    <source>
        <dbReference type="Pfam" id="PF13628"/>
    </source>
</evidence>
<feature type="domain" description="DUF4142" evidence="3">
    <location>
        <begin position="95"/>
        <end position="227"/>
    </location>
</feature>
<keyword evidence="5" id="KW-1185">Reference proteome</keyword>
<dbReference type="PANTHER" id="PTHR38593">
    <property type="entry name" value="BLR2558 PROTEIN"/>
    <property type="match status" value="1"/>
</dbReference>
<dbReference type="Pfam" id="PF13628">
    <property type="entry name" value="DUF4142"/>
    <property type="match status" value="1"/>
</dbReference>
<dbReference type="AlphaFoldDB" id="A0A521CQ97"/>
<dbReference type="EMBL" id="FXTN01000004">
    <property type="protein sequence ID" value="SMO61644.1"/>
    <property type="molecule type" value="Genomic_DNA"/>
</dbReference>
<feature type="compositionally biased region" description="Low complexity" evidence="1">
    <location>
        <begin position="32"/>
        <end position="47"/>
    </location>
</feature>
<evidence type="ECO:0000256" key="2">
    <source>
        <dbReference type="SAM" id="SignalP"/>
    </source>
</evidence>
<dbReference type="PANTHER" id="PTHR38593:SF1">
    <property type="entry name" value="BLR2558 PROTEIN"/>
    <property type="match status" value="1"/>
</dbReference>
<dbReference type="OrthoDB" id="753572at2"/>